<feature type="compositionally biased region" description="Basic and acidic residues" evidence="1">
    <location>
        <begin position="214"/>
        <end position="223"/>
    </location>
</feature>
<dbReference type="EMBL" id="GBXI01003414">
    <property type="protein sequence ID" value="JAD10878.1"/>
    <property type="molecule type" value="Transcribed_RNA"/>
</dbReference>
<reference evidence="2" key="1">
    <citation type="submission" date="2014-11" db="EMBL/GenBank/DDBJ databases">
        <authorList>
            <person name="Geib S."/>
        </authorList>
    </citation>
    <scope>NUCLEOTIDE SEQUENCE</scope>
</reference>
<dbReference type="GO" id="GO:0016231">
    <property type="term" value="F:beta-N-acetylglucosaminidase activity"/>
    <property type="evidence" value="ECO:0007669"/>
    <property type="project" value="TreeGrafter"/>
</dbReference>
<sequence>MHSKAVEDILPRSLDTEVEILKSPVSPLKLTTAITKPIPVAIENSSALTKANLIEANSAITTVSAENLNKENEMSIEKALSLTAESPIVDMNHEKKMSDVLEGVDATIEKAPELSIDTSATTRDIVNSTGALPMVDEHTLSPLSAISASGNEPMECSSSLASQASGKEDRKMISDDVVMAEGVGDDDICNGSMNELNNSMQVESSEGSPLSNADMKDYDDKNLPEPGSSSSITVEDLYLLCDLFYLPFEHGNRGFKLLNEFNWLKANSSVLLGNDKAVRKCSNADGAVSPKPEVAEWMQRAESFSNHCNSVHELLRKIANCANKEICHDLFSYVWDIAGTLTLLNAFVKWLSLGHFPPNVQTYTQGTYTWFSKGWKEAFMSGDQEPWVFRGGLIADLQRLMPVDSGNDLFLYKLPELPTSDYHLIRPYTPIDEAELGQVCTQAFLQLSVNCADDRPADICFESLFPDHLSELIADNIVGHFVTLYPQLCIVAHDASNAIVGYAAAALNIHTFMRNVEICWIPTMREKYAESLLEKDKFFDVANGSTESVQRHSTVESSKLKVIFGEMIRDFHNYEYQCPTEVSNAYPALLTAAVLKDALLRDYGLLKRLITVTLATLRSNGCFGVHIRLSLKDSEVFQQHYAKIGFAEVYRDPDNKFIYLGRRF</sequence>
<dbReference type="GO" id="GO:0009100">
    <property type="term" value="P:glycoprotein metabolic process"/>
    <property type="evidence" value="ECO:0007669"/>
    <property type="project" value="TreeGrafter"/>
</dbReference>
<feature type="compositionally biased region" description="Polar residues" evidence="1">
    <location>
        <begin position="149"/>
        <end position="165"/>
    </location>
</feature>
<accession>A0A0A1XK18</accession>
<protein>
    <submittedName>
        <fullName evidence="2">Bifunctional protein NCOAT</fullName>
    </submittedName>
</protein>
<feature type="region of interest" description="Disordered" evidence="1">
    <location>
        <begin position="149"/>
        <end position="170"/>
    </location>
</feature>
<dbReference type="PANTHER" id="PTHR13170:SF16">
    <property type="entry name" value="PROTEIN O-GLCNACASE"/>
    <property type="match status" value="1"/>
</dbReference>
<dbReference type="InterPro" id="IPR051822">
    <property type="entry name" value="Glycosyl_Hydrolase_84"/>
</dbReference>
<gene>
    <name evidence="2" type="primary">MGEA5</name>
    <name evidence="2" type="ORF">g.48211</name>
</gene>
<evidence type="ECO:0000313" key="2">
    <source>
        <dbReference type="EMBL" id="JAD10878.1"/>
    </source>
</evidence>
<feature type="compositionally biased region" description="Polar residues" evidence="1">
    <location>
        <begin position="200"/>
        <end position="211"/>
    </location>
</feature>
<organism evidence="2">
    <name type="scientific">Zeugodacus cucurbitae</name>
    <name type="common">Melon fruit fly</name>
    <name type="synonym">Bactrocera cucurbitae</name>
    <dbReference type="NCBI Taxonomy" id="28588"/>
    <lineage>
        <taxon>Eukaryota</taxon>
        <taxon>Metazoa</taxon>
        <taxon>Ecdysozoa</taxon>
        <taxon>Arthropoda</taxon>
        <taxon>Hexapoda</taxon>
        <taxon>Insecta</taxon>
        <taxon>Pterygota</taxon>
        <taxon>Neoptera</taxon>
        <taxon>Endopterygota</taxon>
        <taxon>Diptera</taxon>
        <taxon>Brachycera</taxon>
        <taxon>Muscomorpha</taxon>
        <taxon>Tephritoidea</taxon>
        <taxon>Tephritidae</taxon>
        <taxon>Zeugodacus</taxon>
        <taxon>Zeugodacus</taxon>
    </lineage>
</organism>
<feature type="region of interest" description="Disordered" evidence="1">
    <location>
        <begin position="200"/>
        <end position="227"/>
    </location>
</feature>
<name>A0A0A1XK18_ZEUCU</name>
<reference evidence="2" key="2">
    <citation type="journal article" date="2015" name="Gigascience">
        <title>Reconstructing a comprehensive transcriptome assembly of a white-pupal translocated strain of the pest fruit fly Bactrocera cucurbitae.</title>
        <authorList>
            <person name="Sim S.B."/>
            <person name="Calla B."/>
            <person name="Hall B."/>
            <person name="DeRego T."/>
            <person name="Geib S.M."/>
        </authorList>
    </citation>
    <scope>NUCLEOTIDE SEQUENCE</scope>
</reference>
<dbReference type="Gene3D" id="3.40.630.30">
    <property type="match status" value="1"/>
</dbReference>
<proteinExistence type="predicted"/>
<dbReference type="AlphaFoldDB" id="A0A0A1XK18"/>
<dbReference type="FunFam" id="1.20.58.240:FF:000002">
    <property type="entry name" value="Bifunctional protein NCOAT"/>
    <property type="match status" value="1"/>
</dbReference>
<evidence type="ECO:0000256" key="1">
    <source>
        <dbReference type="SAM" id="MobiDB-lite"/>
    </source>
</evidence>
<dbReference type="PANTHER" id="PTHR13170">
    <property type="entry name" value="O-GLCNACASE"/>
    <property type="match status" value="1"/>
</dbReference>
<dbReference type="Gene3D" id="1.20.58.240">
    <property type="entry name" value="STAT, domain 1"/>
    <property type="match status" value="1"/>
</dbReference>